<dbReference type="OrthoDB" id="370565at2"/>
<dbReference type="CDD" id="cd00060">
    <property type="entry name" value="FHA"/>
    <property type="match status" value="1"/>
</dbReference>
<feature type="domain" description="FHA" evidence="2">
    <location>
        <begin position="217"/>
        <end position="285"/>
    </location>
</feature>
<gene>
    <name evidence="3" type="ORF">MAA8898_04625</name>
</gene>
<dbReference type="InterPro" id="IPR000253">
    <property type="entry name" value="FHA_dom"/>
</dbReference>
<dbReference type="RefSeq" id="WP_141194929.1">
    <property type="nucleotide sequence ID" value="NZ_FXYF01000020.1"/>
</dbReference>
<keyword evidence="4" id="KW-1185">Reference proteome</keyword>
<dbReference type="AlphaFoldDB" id="A0A238L4X6"/>
<dbReference type="EMBL" id="FXYF01000020">
    <property type="protein sequence ID" value="SMX50143.1"/>
    <property type="molecule type" value="Genomic_DNA"/>
</dbReference>
<reference evidence="3 4" key="1">
    <citation type="submission" date="2017-05" db="EMBL/GenBank/DDBJ databases">
        <authorList>
            <person name="Song R."/>
            <person name="Chenine A.L."/>
            <person name="Ruprecht R.M."/>
        </authorList>
    </citation>
    <scope>NUCLEOTIDE SEQUENCE [LARGE SCALE GENOMIC DNA]</scope>
    <source>
        <strain evidence="3 4">CECT 8898</strain>
    </source>
</reference>
<evidence type="ECO:0000259" key="2">
    <source>
        <dbReference type="Pfam" id="PF00498"/>
    </source>
</evidence>
<accession>A0A238L4X6</accession>
<protein>
    <recommendedName>
        <fullName evidence="2">FHA domain-containing protein</fullName>
    </recommendedName>
</protein>
<name>A0A238L4X6_9RHOB</name>
<dbReference type="SUPFAM" id="SSF49879">
    <property type="entry name" value="SMAD/FHA domain"/>
    <property type="match status" value="1"/>
</dbReference>
<dbReference type="Gene3D" id="2.60.200.20">
    <property type="match status" value="1"/>
</dbReference>
<dbReference type="Proteomes" id="UP000207598">
    <property type="component" value="Unassembled WGS sequence"/>
</dbReference>
<evidence type="ECO:0000313" key="4">
    <source>
        <dbReference type="Proteomes" id="UP000207598"/>
    </source>
</evidence>
<dbReference type="InterPro" id="IPR008984">
    <property type="entry name" value="SMAD_FHA_dom_sf"/>
</dbReference>
<feature type="compositionally biased region" description="Low complexity" evidence="1">
    <location>
        <begin position="122"/>
        <end position="149"/>
    </location>
</feature>
<feature type="region of interest" description="Disordered" evidence="1">
    <location>
        <begin position="1"/>
        <end position="157"/>
    </location>
</feature>
<proteinExistence type="predicted"/>
<evidence type="ECO:0000313" key="3">
    <source>
        <dbReference type="EMBL" id="SMX50143.1"/>
    </source>
</evidence>
<evidence type="ECO:0000256" key="1">
    <source>
        <dbReference type="SAM" id="MobiDB-lite"/>
    </source>
</evidence>
<organism evidence="3 4">
    <name type="scientific">Maliponia aquimaris</name>
    <dbReference type="NCBI Taxonomy" id="1673631"/>
    <lineage>
        <taxon>Bacteria</taxon>
        <taxon>Pseudomonadati</taxon>
        <taxon>Pseudomonadota</taxon>
        <taxon>Alphaproteobacteria</taxon>
        <taxon>Rhodobacterales</taxon>
        <taxon>Paracoccaceae</taxon>
        <taxon>Maliponia</taxon>
    </lineage>
</organism>
<dbReference type="Pfam" id="PF00498">
    <property type="entry name" value="FHA"/>
    <property type="match status" value="1"/>
</dbReference>
<feature type="compositionally biased region" description="Basic and acidic residues" evidence="1">
    <location>
        <begin position="22"/>
        <end position="43"/>
    </location>
</feature>
<sequence>MRGIKDLIARRRPVSGPLVEDTGDRDAPEPLDDWERLQDRLAQERQTPPRHSDLETARAARNHVPRPERPRPSPRQEWLPPEQDAPEIDDIGGLLDLSDEPDATPPAASGTPRIWDIDPEDPATAPAPEAPASALARSAAAMSAPRATSQPARPASQRVKTRLLGFHAEASGQDLFDTAPATSAAAGSDPWFPIGWLVVVDGPGRGASFTLTAGLSTVGRDPGQTVSLDFGDATISRERHLCIAYDDEDNRAYVGHGGKANIVRLNDRPLLSTEDLNDGDTIRIGKTVLRFVAFCTGGFSWAADAGDDDA</sequence>